<feature type="transmembrane region" description="Helical" evidence="1">
    <location>
        <begin position="20"/>
        <end position="42"/>
    </location>
</feature>
<keyword evidence="1" id="KW-0472">Membrane</keyword>
<accession>A0ABU1IB07</accession>
<feature type="transmembrane region" description="Helical" evidence="1">
    <location>
        <begin position="81"/>
        <end position="99"/>
    </location>
</feature>
<proteinExistence type="predicted"/>
<keyword evidence="3" id="KW-1185">Reference proteome</keyword>
<protein>
    <recommendedName>
        <fullName evidence="4">DUF3649 domain-containing protein</fullName>
    </recommendedName>
</protein>
<evidence type="ECO:0000313" key="2">
    <source>
        <dbReference type="EMBL" id="MDR6213489.1"/>
    </source>
</evidence>
<reference evidence="2 3" key="1">
    <citation type="submission" date="2023-08" db="EMBL/GenBank/DDBJ databases">
        <title>Functional and genomic diversity of the sorghum phyllosphere microbiome.</title>
        <authorList>
            <person name="Shade A."/>
        </authorList>
    </citation>
    <scope>NUCLEOTIDE SEQUENCE [LARGE SCALE GENOMIC DNA]</scope>
    <source>
        <strain evidence="2 3">SORGH_AS_0335</strain>
    </source>
</reference>
<keyword evidence="1" id="KW-0812">Transmembrane</keyword>
<comment type="caution">
    <text evidence="2">The sequence shown here is derived from an EMBL/GenBank/DDBJ whole genome shotgun (WGS) entry which is preliminary data.</text>
</comment>
<keyword evidence="1" id="KW-1133">Transmembrane helix</keyword>
<evidence type="ECO:0008006" key="4">
    <source>
        <dbReference type="Google" id="ProtNLM"/>
    </source>
</evidence>
<dbReference type="Proteomes" id="UP001267710">
    <property type="component" value="Unassembled WGS sequence"/>
</dbReference>
<evidence type="ECO:0000313" key="3">
    <source>
        <dbReference type="Proteomes" id="UP001267710"/>
    </source>
</evidence>
<gene>
    <name evidence="2" type="ORF">QE399_001178</name>
</gene>
<dbReference type="EMBL" id="JAVIZX010000001">
    <property type="protein sequence ID" value="MDR6213489.1"/>
    <property type="molecule type" value="Genomic_DNA"/>
</dbReference>
<evidence type="ECO:0000256" key="1">
    <source>
        <dbReference type="SAM" id="Phobius"/>
    </source>
</evidence>
<organism evidence="2 3">
    <name type="scientific">Paracidovorax wautersii</name>
    <dbReference type="NCBI Taxonomy" id="1177982"/>
    <lineage>
        <taxon>Bacteria</taxon>
        <taxon>Pseudomonadati</taxon>
        <taxon>Pseudomonadota</taxon>
        <taxon>Betaproteobacteria</taxon>
        <taxon>Burkholderiales</taxon>
        <taxon>Comamonadaceae</taxon>
        <taxon>Paracidovorax</taxon>
    </lineage>
</organism>
<dbReference type="RefSeq" id="WP_309827020.1">
    <property type="nucleotide sequence ID" value="NZ_JAVIZX010000001.1"/>
</dbReference>
<feature type="transmembrane region" description="Helical" evidence="1">
    <location>
        <begin position="54"/>
        <end position="74"/>
    </location>
</feature>
<sequence length="101" mass="10242">MRPGGGRSGAHGRQRRPWEVLARGLAGGVGGYGLAQVLPVALVAPWPLARADAALIALQLSFAVYAGAVLWAFAARSAGRAWAGIALMALAAGAVAWLVTP</sequence>
<dbReference type="Pfam" id="PF12365">
    <property type="entry name" value="DUF3649"/>
    <property type="match status" value="1"/>
</dbReference>
<dbReference type="InterPro" id="IPR022109">
    <property type="entry name" value="DUF3649"/>
</dbReference>
<name>A0ABU1IB07_9BURK</name>